<evidence type="ECO:0000313" key="2">
    <source>
        <dbReference type="EMBL" id="SFZ88150.1"/>
    </source>
</evidence>
<keyword evidence="1" id="KW-1133">Transmembrane helix</keyword>
<proteinExistence type="predicted"/>
<reference evidence="2" key="1">
    <citation type="submission" date="2016-11" db="EMBL/GenBank/DDBJ databases">
        <authorList>
            <person name="Jaros S."/>
            <person name="Januszkiewicz K."/>
            <person name="Wedrychowicz H."/>
        </authorList>
    </citation>
    <scope>NUCLEOTIDE SEQUENCE</scope>
    <source>
        <strain evidence="2">ACA-DC 565</strain>
    </source>
</reference>
<protein>
    <submittedName>
        <fullName evidence="2">Uncharacterized protein</fullName>
    </submittedName>
</protein>
<feature type="transmembrane region" description="Helical" evidence="1">
    <location>
        <begin position="12"/>
        <end position="28"/>
    </location>
</feature>
<accession>A0A1K2I6Y5</accession>
<name>A0A1K2I6Y5_9LACO</name>
<dbReference type="AlphaFoldDB" id="A0A1K2I6Y5"/>
<gene>
    <name evidence="2" type="ORF">LREN565_1263</name>
</gene>
<sequence>MILKTFLGKVHLIRFIVVLLVAQAWYYRKNESLQLFYKLRAIRSVQFTFQR</sequence>
<keyword evidence="1" id="KW-0472">Membrane</keyword>
<dbReference type="EMBL" id="LT634362">
    <property type="protein sequence ID" value="SFZ88150.1"/>
    <property type="molecule type" value="Genomic_DNA"/>
</dbReference>
<evidence type="ECO:0000256" key="1">
    <source>
        <dbReference type="SAM" id="Phobius"/>
    </source>
</evidence>
<organism evidence="2">
    <name type="scientific">Loigolactobacillus rennini</name>
    <dbReference type="NCBI Taxonomy" id="238013"/>
    <lineage>
        <taxon>Bacteria</taxon>
        <taxon>Bacillati</taxon>
        <taxon>Bacillota</taxon>
        <taxon>Bacilli</taxon>
        <taxon>Lactobacillales</taxon>
        <taxon>Lactobacillaceae</taxon>
        <taxon>Loigolactobacillus</taxon>
    </lineage>
</organism>
<keyword evidence="1" id="KW-0812">Transmembrane</keyword>